<evidence type="ECO:0000313" key="2">
    <source>
        <dbReference type="EMBL" id="TDT30961.1"/>
    </source>
</evidence>
<reference evidence="2 3" key="1">
    <citation type="submission" date="2019-03" db="EMBL/GenBank/DDBJ databases">
        <title>Genomic Encyclopedia of Archaeal and Bacterial Type Strains, Phase II (KMG-II): from individual species to whole genera.</title>
        <authorList>
            <person name="Goeker M."/>
        </authorList>
    </citation>
    <scope>NUCLEOTIDE SEQUENCE [LARGE SCALE GENOMIC DNA]</scope>
    <source>
        <strain evidence="2 3">DSM 24323</strain>
    </source>
</reference>
<comment type="caution">
    <text evidence="2">The sequence shown here is derived from an EMBL/GenBank/DDBJ whole genome shotgun (WGS) entry which is preliminary data.</text>
</comment>
<sequence length="208" mass="22588">MKLYADYTPRRIRQVLADLAMLVWVLVWVWIGFAVHRATMELAAPGRQLQSAGEGFRDRMLGAGASVDDLPILEDRVAQPFNEAAQAGTSIADAGTDLIRAVETLAGLLGWVVALTPILIVGSFWLSRRWRFVRRATASQAFIDSAGDLDLFALRAMANQPMPRLAAISADPARAWREGDGKVIRELALLELKDTGLRPPPAGGSGRG</sequence>
<organism evidence="2 3">
    <name type="scientific">Naumannella halotolerans</name>
    <dbReference type="NCBI Taxonomy" id="993414"/>
    <lineage>
        <taxon>Bacteria</taxon>
        <taxon>Bacillati</taxon>
        <taxon>Actinomycetota</taxon>
        <taxon>Actinomycetes</taxon>
        <taxon>Propionibacteriales</taxon>
        <taxon>Propionibacteriaceae</taxon>
        <taxon>Naumannella</taxon>
    </lineage>
</organism>
<keyword evidence="1" id="KW-1133">Transmembrane helix</keyword>
<keyword evidence="1" id="KW-0472">Membrane</keyword>
<keyword evidence="3" id="KW-1185">Reference proteome</keyword>
<feature type="transmembrane region" description="Helical" evidence="1">
    <location>
        <begin position="105"/>
        <end position="126"/>
    </location>
</feature>
<proteinExistence type="predicted"/>
<dbReference type="OrthoDB" id="5198533at2"/>
<dbReference type="EMBL" id="SOAW01000002">
    <property type="protein sequence ID" value="TDT30961.1"/>
    <property type="molecule type" value="Genomic_DNA"/>
</dbReference>
<evidence type="ECO:0000313" key="3">
    <source>
        <dbReference type="Proteomes" id="UP000295371"/>
    </source>
</evidence>
<evidence type="ECO:0000256" key="1">
    <source>
        <dbReference type="SAM" id="Phobius"/>
    </source>
</evidence>
<dbReference type="AlphaFoldDB" id="A0A4R7J1D9"/>
<accession>A0A4R7J1D9</accession>
<dbReference type="Proteomes" id="UP000295371">
    <property type="component" value="Unassembled WGS sequence"/>
</dbReference>
<gene>
    <name evidence="2" type="ORF">CLV29_2369</name>
</gene>
<protein>
    <submittedName>
        <fullName evidence="2">Uncharacterized protein</fullName>
    </submittedName>
</protein>
<name>A0A4R7J1D9_9ACTN</name>
<feature type="transmembrane region" description="Helical" evidence="1">
    <location>
        <begin position="12"/>
        <end position="31"/>
    </location>
</feature>
<dbReference type="RefSeq" id="WP_133755294.1">
    <property type="nucleotide sequence ID" value="NZ_CP171129.1"/>
</dbReference>
<keyword evidence="1" id="KW-0812">Transmembrane</keyword>